<feature type="region of interest" description="Disordered" evidence="1">
    <location>
        <begin position="534"/>
        <end position="627"/>
    </location>
</feature>
<comment type="caution">
    <text evidence="2">The sequence shown here is derived from an EMBL/GenBank/DDBJ whole genome shotgun (WGS) entry which is preliminary data.</text>
</comment>
<feature type="compositionally biased region" description="Basic and acidic residues" evidence="1">
    <location>
        <begin position="480"/>
        <end position="492"/>
    </location>
</feature>
<feature type="compositionally biased region" description="Polar residues" evidence="1">
    <location>
        <begin position="686"/>
        <end position="705"/>
    </location>
</feature>
<feature type="compositionally biased region" description="Polar residues" evidence="1">
    <location>
        <begin position="160"/>
        <end position="174"/>
    </location>
</feature>
<feature type="compositionally biased region" description="Basic and acidic residues" evidence="1">
    <location>
        <begin position="713"/>
        <end position="737"/>
    </location>
</feature>
<sequence length="1072" mass="116478">MGGSSNRKRRGSTTTTREHSSSSSPSRSSSFTSHPRRRRARRSSAPPSTGGSSTGGTTTRNNSSNKRRSSNPHLQRGRWHNFLEEFVPPIPHRFDDKASFIDEMGRGTAMGGEGGAMKHGDSDTIVCPPPPPLRRRSSGGGRGNLEQKNGSVRRRRSVQRTKSMTQRVQSSNNDGPLVGMGWSDSDMNLQVYAGSSDDDSTTSSSSDGSSDSDDSSSSSSSDSSSSSSEGRRINRAGITTPKIGGAVMGERSRSVPPNYYRNLVWGQHLLSASAEEQRGGDGDLYYSQYQQRSRSYQYGDYHRIKNEGGGSLNHPLAFFAEFLGGDLPTTTTNAATNQQQPPLVSYAEFLPENDEEEDREPSTLSSSSTSRNDSLAYSSSCSSLPVGQQRTFLEEEKQQQQHHHYQQFSSMMMEEEGQHPPTMEEHHHHHHRQPMMVEQQYQQQPTMDDAEQQHQQYLDTLLTTTWDQTRSSPLTTIVEDDSHREDDSPRTSDDEDDDEVHGEGEEGRVFNYEYKQDLEKMQEESDLLNNYIMSTGQSSSEDGGGGVDGSGRSGGTSISSSRGSSASGSGSGGDSSTLSSGSTSSNNAMDNKDSKGGRGSKSSYKRLMKMPYVKGKSNPVDSDDEDDVMVGIAPLSTALDYGRVEENAANGTASSSTGTCGAADSIETSSSAASSSLLTTDTDASKQNSSWSVAEGSSSTDTSDLNMVAIRKSKNEHEFNKAVRGKDDSLIQRDTTHLHRHIDKGRKRVDEKDAKAVGTAAKSPKKKKGNSSNKKTAKGGGNHANAVDTVFPRKRAYTRGSGSKGIRFRDRFMYNWDDGLYDNMMSQEETSPISLCAADAAAGIVTAHDHTSSQNSISTDAAEEDPSNTTDTAEDPPGITDDSTASSFSAEVYKRTETGSSLKTTSTMITADSTVFSGTPTYSRHHSTTSQASAYTYSSMKSYLSQSQIRHLEDAPPELVDILNQQLRILKSRRQDILEKAKLRNKFGRKLAIDDSIQMENSIQFSLFVMKDKVEQLQDILGPLNVDVPDATTESVYSDTSGSGEPYSVSTESSAEDESLPFHAAGVLPRAA</sequence>
<feature type="compositionally biased region" description="Low complexity" evidence="1">
    <location>
        <begin position="555"/>
        <end position="585"/>
    </location>
</feature>
<feature type="region of interest" description="Disordered" evidence="1">
    <location>
        <begin position="648"/>
        <end position="788"/>
    </location>
</feature>
<feature type="region of interest" description="Disordered" evidence="1">
    <location>
        <begin position="352"/>
        <end position="384"/>
    </location>
</feature>
<proteinExistence type="predicted"/>
<name>A0AAD8XSC2_9STRA</name>
<feature type="compositionally biased region" description="Low complexity" evidence="1">
    <location>
        <begin position="201"/>
        <end position="228"/>
    </location>
</feature>
<reference evidence="2" key="1">
    <citation type="submission" date="2023-06" db="EMBL/GenBank/DDBJ databases">
        <title>Survivors Of The Sea: Transcriptome response of Skeletonema marinoi to long-term dormancy.</title>
        <authorList>
            <person name="Pinder M.I.M."/>
            <person name="Kourtchenko O."/>
            <person name="Robertson E.K."/>
            <person name="Larsson T."/>
            <person name="Maumus F."/>
            <person name="Osuna-Cruz C.M."/>
            <person name="Vancaester E."/>
            <person name="Stenow R."/>
            <person name="Vandepoele K."/>
            <person name="Ploug H."/>
            <person name="Bruchert V."/>
            <person name="Godhe A."/>
            <person name="Topel M."/>
        </authorList>
    </citation>
    <scope>NUCLEOTIDE SEQUENCE</scope>
    <source>
        <strain evidence="2">R05AC</strain>
    </source>
</reference>
<feature type="region of interest" description="Disordered" evidence="1">
    <location>
        <begin position="472"/>
        <end position="511"/>
    </location>
</feature>
<evidence type="ECO:0000313" key="3">
    <source>
        <dbReference type="Proteomes" id="UP001224775"/>
    </source>
</evidence>
<feature type="compositionally biased region" description="Gly residues" evidence="1">
    <location>
        <begin position="542"/>
        <end position="554"/>
    </location>
</feature>
<feature type="compositionally biased region" description="Polar residues" evidence="1">
    <location>
        <begin position="1032"/>
        <end position="1053"/>
    </location>
</feature>
<feature type="region of interest" description="Disordered" evidence="1">
    <location>
        <begin position="1032"/>
        <end position="1072"/>
    </location>
</feature>
<keyword evidence="3" id="KW-1185">Reference proteome</keyword>
<feature type="region of interest" description="Disordered" evidence="1">
    <location>
        <begin position="1"/>
        <end position="77"/>
    </location>
</feature>
<dbReference type="AlphaFoldDB" id="A0AAD8XSC2"/>
<feature type="region of interest" description="Disordered" evidence="1">
    <location>
        <begin position="105"/>
        <end position="253"/>
    </location>
</feature>
<feature type="region of interest" description="Disordered" evidence="1">
    <location>
        <begin position="412"/>
        <end position="431"/>
    </location>
</feature>
<evidence type="ECO:0000256" key="1">
    <source>
        <dbReference type="SAM" id="MobiDB-lite"/>
    </source>
</evidence>
<feature type="compositionally biased region" description="Polar residues" evidence="1">
    <location>
        <begin position="649"/>
        <end position="659"/>
    </location>
</feature>
<feature type="compositionally biased region" description="Basic and acidic residues" evidence="1">
    <location>
        <begin position="501"/>
        <end position="511"/>
    </location>
</feature>
<feature type="compositionally biased region" description="Low complexity" evidence="1">
    <location>
        <begin position="43"/>
        <end position="64"/>
    </location>
</feature>
<feature type="compositionally biased region" description="Basic residues" evidence="1">
    <location>
        <begin position="738"/>
        <end position="747"/>
    </location>
</feature>
<feature type="compositionally biased region" description="Basic residues" evidence="1">
    <location>
        <begin position="1"/>
        <end position="11"/>
    </location>
</feature>
<feature type="region of interest" description="Disordered" evidence="1">
    <location>
        <begin position="847"/>
        <end position="892"/>
    </location>
</feature>
<dbReference type="Proteomes" id="UP001224775">
    <property type="component" value="Unassembled WGS sequence"/>
</dbReference>
<feature type="compositionally biased region" description="Basic residues" evidence="1">
    <location>
        <begin position="65"/>
        <end position="77"/>
    </location>
</feature>
<accession>A0AAD8XSC2</accession>
<protein>
    <submittedName>
        <fullName evidence="2">Uncharacterized protein</fullName>
    </submittedName>
</protein>
<feature type="compositionally biased region" description="Low complexity" evidence="1">
    <location>
        <begin position="362"/>
        <end position="383"/>
    </location>
</feature>
<evidence type="ECO:0000313" key="2">
    <source>
        <dbReference type="EMBL" id="KAK1732622.1"/>
    </source>
</evidence>
<feature type="compositionally biased region" description="Low complexity" evidence="1">
    <location>
        <begin position="662"/>
        <end position="682"/>
    </location>
</feature>
<gene>
    <name evidence="2" type="ORF">QTG54_016683</name>
</gene>
<feature type="compositionally biased region" description="Low complexity" evidence="1">
    <location>
        <begin position="21"/>
        <end position="33"/>
    </location>
</feature>
<organism evidence="2 3">
    <name type="scientific">Skeletonema marinoi</name>
    <dbReference type="NCBI Taxonomy" id="267567"/>
    <lineage>
        <taxon>Eukaryota</taxon>
        <taxon>Sar</taxon>
        <taxon>Stramenopiles</taxon>
        <taxon>Ochrophyta</taxon>
        <taxon>Bacillariophyta</taxon>
        <taxon>Coscinodiscophyceae</taxon>
        <taxon>Thalassiosirophycidae</taxon>
        <taxon>Thalassiosirales</taxon>
        <taxon>Skeletonemataceae</taxon>
        <taxon>Skeletonema</taxon>
        <taxon>Skeletonema marinoi-dohrnii complex</taxon>
    </lineage>
</organism>
<dbReference type="EMBL" id="JATAAI010000062">
    <property type="protein sequence ID" value="KAK1732622.1"/>
    <property type="molecule type" value="Genomic_DNA"/>
</dbReference>
<feature type="compositionally biased region" description="Basic and acidic residues" evidence="1">
    <location>
        <begin position="416"/>
        <end position="426"/>
    </location>
</feature>